<protein>
    <submittedName>
        <fullName evidence="3">WD repeat-containing protein</fullName>
    </submittedName>
</protein>
<gene>
    <name evidence="3" type="ORF">CEY00_Acc06619</name>
</gene>
<name>A0A2R6RFT9_ACTCC</name>
<feature type="signal peptide" evidence="2">
    <location>
        <begin position="1"/>
        <end position="21"/>
    </location>
</feature>
<dbReference type="Gramene" id="PSS28871">
    <property type="protein sequence ID" value="PSS28871"/>
    <property type="gene ID" value="CEY00_Acc06619"/>
</dbReference>
<feature type="region of interest" description="Disordered" evidence="1">
    <location>
        <begin position="30"/>
        <end position="124"/>
    </location>
</feature>
<dbReference type="OMA" id="ETHHAFT"/>
<evidence type="ECO:0000313" key="4">
    <source>
        <dbReference type="Proteomes" id="UP000241394"/>
    </source>
</evidence>
<dbReference type="EMBL" id="NKQK01000006">
    <property type="protein sequence ID" value="PSS28871.1"/>
    <property type="molecule type" value="Genomic_DNA"/>
</dbReference>
<comment type="caution">
    <text evidence="3">The sequence shown here is derived from an EMBL/GenBank/DDBJ whole genome shotgun (WGS) entry which is preliminary data.</text>
</comment>
<feature type="compositionally biased region" description="Basic and acidic residues" evidence="1">
    <location>
        <begin position="105"/>
        <end position="124"/>
    </location>
</feature>
<reference evidence="4" key="2">
    <citation type="journal article" date="2018" name="BMC Genomics">
        <title>A manually annotated Actinidia chinensis var. chinensis (kiwifruit) genome highlights the challenges associated with draft genomes and gene prediction in plants.</title>
        <authorList>
            <person name="Pilkington S.M."/>
            <person name="Crowhurst R."/>
            <person name="Hilario E."/>
            <person name="Nardozza S."/>
            <person name="Fraser L."/>
            <person name="Peng Y."/>
            <person name="Gunaseelan K."/>
            <person name="Simpson R."/>
            <person name="Tahir J."/>
            <person name="Deroles S.C."/>
            <person name="Templeton K."/>
            <person name="Luo Z."/>
            <person name="Davy M."/>
            <person name="Cheng C."/>
            <person name="McNeilage M."/>
            <person name="Scaglione D."/>
            <person name="Liu Y."/>
            <person name="Zhang Q."/>
            <person name="Datson P."/>
            <person name="De Silva N."/>
            <person name="Gardiner S.E."/>
            <person name="Bassett H."/>
            <person name="Chagne D."/>
            <person name="McCallum J."/>
            <person name="Dzierzon H."/>
            <person name="Deng C."/>
            <person name="Wang Y.Y."/>
            <person name="Barron L."/>
            <person name="Manako K."/>
            <person name="Bowen J."/>
            <person name="Foster T.M."/>
            <person name="Erridge Z.A."/>
            <person name="Tiffin H."/>
            <person name="Waite C.N."/>
            <person name="Davies K.M."/>
            <person name="Grierson E.P."/>
            <person name="Laing W.A."/>
            <person name="Kirk R."/>
            <person name="Chen X."/>
            <person name="Wood M."/>
            <person name="Montefiori M."/>
            <person name="Brummell D.A."/>
            <person name="Schwinn K.E."/>
            <person name="Catanach A."/>
            <person name="Fullerton C."/>
            <person name="Li D."/>
            <person name="Meiyalaghan S."/>
            <person name="Nieuwenhuizen N."/>
            <person name="Read N."/>
            <person name="Prakash R."/>
            <person name="Hunter D."/>
            <person name="Zhang H."/>
            <person name="McKenzie M."/>
            <person name="Knabel M."/>
            <person name="Harris A."/>
            <person name="Allan A.C."/>
            <person name="Gleave A."/>
            <person name="Chen A."/>
            <person name="Janssen B.J."/>
            <person name="Plunkett B."/>
            <person name="Ampomah-Dwamena C."/>
            <person name="Voogd C."/>
            <person name="Leif D."/>
            <person name="Lafferty D."/>
            <person name="Souleyre E.J.F."/>
            <person name="Varkonyi-Gasic E."/>
            <person name="Gambi F."/>
            <person name="Hanley J."/>
            <person name="Yao J.L."/>
            <person name="Cheung J."/>
            <person name="David K.M."/>
            <person name="Warren B."/>
            <person name="Marsh K."/>
            <person name="Snowden K.C."/>
            <person name="Lin-Wang K."/>
            <person name="Brian L."/>
            <person name="Martinez-Sanchez M."/>
            <person name="Wang M."/>
            <person name="Ileperuma N."/>
            <person name="Macnee N."/>
            <person name="Campin R."/>
            <person name="McAtee P."/>
            <person name="Drummond R.S.M."/>
            <person name="Espley R.V."/>
            <person name="Ireland H.S."/>
            <person name="Wu R."/>
            <person name="Atkinson R.G."/>
            <person name="Karunairetnam S."/>
            <person name="Bulley S."/>
            <person name="Chunkath S."/>
            <person name="Hanley Z."/>
            <person name="Storey R."/>
            <person name="Thrimawithana A.H."/>
            <person name="Thomson S."/>
            <person name="David C."/>
            <person name="Testolin R."/>
            <person name="Huang H."/>
            <person name="Hellens R.P."/>
            <person name="Schaffer R.J."/>
        </authorList>
    </citation>
    <scope>NUCLEOTIDE SEQUENCE [LARGE SCALE GENOMIC DNA]</scope>
    <source>
        <strain evidence="4">cv. Red5</strain>
    </source>
</reference>
<keyword evidence="4" id="KW-1185">Reference proteome</keyword>
<reference evidence="3 4" key="1">
    <citation type="submission" date="2017-07" db="EMBL/GenBank/DDBJ databases">
        <title>An improved, manually edited Actinidia chinensis var. chinensis (kiwifruit) genome highlights the challenges associated with draft genomes and gene prediction in plants.</title>
        <authorList>
            <person name="Pilkington S."/>
            <person name="Crowhurst R."/>
            <person name="Hilario E."/>
            <person name="Nardozza S."/>
            <person name="Fraser L."/>
            <person name="Peng Y."/>
            <person name="Gunaseelan K."/>
            <person name="Simpson R."/>
            <person name="Tahir J."/>
            <person name="Deroles S."/>
            <person name="Templeton K."/>
            <person name="Luo Z."/>
            <person name="Davy M."/>
            <person name="Cheng C."/>
            <person name="Mcneilage M."/>
            <person name="Scaglione D."/>
            <person name="Liu Y."/>
            <person name="Zhang Q."/>
            <person name="Datson P."/>
            <person name="De Silva N."/>
            <person name="Gardiner S."/>
            <person name="Bassett H."/>
            <person name="Chagne D."/>
            <person name="Mccallum J."/>
            <person name="Dzierzon H."/>
            <person name="Deng C."/>
            <person name="Wang Y.-Y."/>
            <person name="Barron N."/>
            <person name="Manako K."/>
            <person name="Bowen J."/>
            <person name="Foster T."/>
            <person name="Erridge Z."/>
            <person name="Tiffin H."/>
            <person name="Waite C."/>
            <person name="Davies K."/>
            <person name="Grierson E."/>
            <person name="Laing W."/>
            <person name="Kirk R."/>
            <person name="Chen X."/>
            <person name="Wood M."/>
            <person name="Montefiori M."/>
            <person name="Brummell D."/>
            <person name="Schwinn K."/>
            <person name="Catanach A."/>
            <person name="Fullerton C."/>
            <person name="Li D."/>
            <person name="Meiyalaghan S."/>
            <person name="Nieuwenhuizen N."/>
            <person name="Read N."/>
            <person name="Prakash R."/>
            <person name="Hunter D."/>
            <person name="Zhang H."/>
            <person name="Mckenzie M."/>
            <person name="Knabel M."/>
            <person name="Harris A."/>
            <person name="Allan A."/>
            <person name="Chen A."/>
            <person name="Janssen B."/>
            <person name="Plunkett B."/>
            <person name="Dwamena C."/>
            <person name="Voogd C."/>
            <person name="Leif D."/>
            <person name="Lafferty D."/>
            <person name="Souleyre E."/>
            <person name="Varkonyi-Gasic E."/>
            <person name="Gambi F."/>
            <person name="Hanley J."/>
            <person name="Yao J.-L."/>
            <person name="Cheung J."/>
            <person name="David K."/>
            <person name="Warren B."/>
            <person name="Marsh K."/>
            <person name="Snowden K."/>
            <person name="Lin-Wang K."/>
            <person name="Brian L."/>
            <person name="Martinez-Sanchez M."/>
            <person name="Wang M."/>
            <person name="Ileperuma N."/>
            <person name="Macnee N."/>
            <person name="Campin R."/>
            <person name="Mcatee P."/>
            <person name="Drummond R."/>
            <person name="Espley R."/>
            <person name="Ireland H."/>
            <person name="Wu R."/>
            <person name="Atkinson R."/>
            <person name="Karunairetnam S."/>
            <person name="Bulley S."/>
            <person name="Chunkath S."/>
            <person name="Hanley Z."/>
            <person name="Storey R."/>
            <person name="Thrimawithana A."/>
            <person name="Thomson S."/>
            <person name="David C."/>
            <person name="Testolin R."/>
        </authorList>
    </citation>
    <scope>NUCLEOTIDE SEQUENCE [LARGE SCALE GENOMIC DNA]</scope>
    <source>
        <strain evidence="4">cv. Red5</strain>
        <tissue evidence="3">Young leaf</tissue>
    </source>
</reference>
<feature type="compositionally biased region" description="Polar residues" evidence="1">
    <location>
        <begin position="92"/>
        <end position="104"/>
    </location>
</feature>
<keyword evidence="2" id="KW-0732">Signal</keyword>
<accession>A0A2R6RFT9</accession>
<dbReference type="OrthoDB" id="1569879at2759"/>
<sequence>MKTLIILVLIGSAMLCLQVSGRRLILEEIKKEKANNPNNINGVTEISTKNKPEKSSTYGSPKGGSVPAVEAGKQNEVTNDPNSSRDDERNDSYGSYGNPAGSSTDTHRGYPDDRRPPPLNQGEK</sequence>
<evidence type="ECO:0000256" key="1">
    <source>
        <dbReference type="SAM" id="MobiDB-lite"/>
    </source>
</evidence>
<evidence type="ECO:0000313" key="3">
    <source>
        <dbReference type="EMBL" id="PSS28871.1"/>
    </source>
</evidence>
<evidence type="ECO:0000256" key="2">
    <source>
        <dbReference type="SAM" id="SignalP"/>
    </source>
</evidence>
<proteinExistence type="predicted"/>
<feature type="chain" id="PRO_5015343719" evidence="2">
    <location>
        <begin position="22"/>
        <end position="124"/>
    </location>
</feature>
<dbReference type="InParanoid" id="A0A2R6RFT9"/>
<organism evidence="3 4">
    <name type="scientific">Actinidia chinensis var. chinensis</name>
    <name type="common">Chinese soft-hair kiwi</name>
    <dbReference type="NCBI Taxonomy" id="1590841"/>
    <lineage>
        <taxon>Eukaryota</taxon>
        <taxon>Viridiplantae</taxon>
        <taxon>Streptophyta</taxon>
        <taxon>Embryophyta</taxon>
        <taxon>Tracheophyta</taxon>
        <taxon>Spermatophyta</taxon>
        <taxon>Magnoliopsida</taxon>
        <taxon>eudicotyledons</taxon>
        <taxon>Gunneridae</taxon>
        <taxon>Pentapetalae</taxon>
        <taxon>asterids</taxon>
        <taxon>Ericales</taxon>
        <taxon>Actinidiaceae</taxon>
        <taxon>Actinidia</taxon>
    </lineage>
</organism>
<dbReference type="Proteomes" id="UP000241394">
    <property type="component" value="Chromosome LG6"/>
</dbReference>
<feature type="compositionally biased region" description="Polar residues" evidence="1">
    <location>
        <begin position="35"/>
        <end position="47"/>
    </location>
</feature>
<dbReference type="AlphaFoldDB" id="A0A2R6RFT9"/>